<gene>
    <name evidence="2" type="ORF">COV86_01265</name>
</gene>
<feature type="transmembrane region" description="Helical" evidence="1">
    <location>
        <begin position="6"/>
        <end position="29"/>
    </location>
</feature>
<organism evidence="2 3">
    <name type="scientific">Candidatus Roizmanbacteria bacterium CG11_big_fil_rev_8_21_14_0_20_35_14</name>
    <dbReference type="NCBI Taxonomy" id="1974855"/>
    <lineage>
        <taxon>Bacteria</taxon>
        <taxon>Candidatus Roizmaniibacteriota</taxon>
    </lineage>
</organism>
<protein>
    <submittedName>
        <fullName evidence="2">Uncharacterized protein</fullName>
    </submittedName>
</protein>
<comment type="caution">
    <text evidence="2">The sequence shown here is derived from an EMBL/GenBank/DDBJ whole genome shotgun (WGS) entry which is preliminary data.</text>
</comment>
<dbReference type="Proteomes" id="UP000229570">
    <property type="component" value="Unassembled WGS sequence"/>
</dbReference>
<evidence type="ECO:0000313" key="3">
    <source>
        <dbReference type="Proteomes" id="UP000229570"/>
    </source>
</evidence>
<evidence type="ECO:0000256" key="1">
    <source>
        <dbReference type="SAM" id="Phobius"/>
    </source>
</evidence>
<proteinExistence type="predicted"/>
<dbReference type="AlphaFoldDB" id="A0A2H0KNG7"/>
<evidence type="ECO:0000313" key="2">
    <source>
        <dbReference type="EMBL" id="PIQ72807.1"/>
    </source>
</evidence>
<keyword evidence="1" id="KW-0812">Transmembrane</keyword>
<sequence>MNKKEVLFLSIGIFLTVTAWLIADVYHAATEEKIKTKINIPTLNNYKINTELLETLKNKQK</sequence>
<reference evidence="2 3" key="1">
    <citation type="submission" date="2017-09" db="EMBL/GenBank/DDBJ databases">
        <title>Depth-based differentiation of microbial function through sediment-hosted aquifers and enrichment of novel symbionts in the deep terrestrial subsurface.</title>
        <authorList>
            <person name="Probst A.J."/>
            <person name="Ladd B."/>
            <person name="Jarett J.K."/>
            <person name="Geller-Mcgrath D.E."/>
            <person name="Sieber C.M."/>
            <person name="Emerson J.B."/>
            <person name="Anantharaman K."/>
            <person name="Thomas B.C."/>
            <person name="Malmstrom R."/>
            <person name="Stieglmeier M."/>
            <person name="Klingl A."/>
            <person name="Woyke T."/>
            <person name="Ryan C.M."/>
            <person name="Banfield J.F."/>
        </authorList>
    </citation>
    <scope>NUCLEOTIDE SEQUENCE [LARGE SCALE GENOMIC DNA]</scope>
    <source>
        <strain evidence="2">CG11_big_fil_rev_8_21_14_0_20_35_14</strain>
    </source>
</reference>
<name>A0A2H0KNG7_9BACT</name>
<dbReference type="EMBL" id="PCVL01000012">
    <property type="protein sequence ID" value="PIQ72807.1"/>
    <property type="molecule type" value="Genomic_DNA"/>
</dbReference>
<keyword evidence="1" id="KW-0472">Membrane</keyword>
<keyword evidence="1" id="KW-1133">Transmembrane helix</keyword>
<accession>A0A2H0KNG7</accession>